<feature type="compositionally biased region" description="Basic and acidic residues" evidence="1">
    <location>
        <begin position="95"/>
        <end position="109"/>
    </location>
</feature>
<sequence length="132" mass="14423">MHDVLFPSGEEIIHYDHAIASVNQTVHQMAPNEPSTTSYDDSQTLPLQPQRDFPAGIEGWEPGDMAVLIYDPVGLGRLGGEIRVGNGGVGGGEEGEYKGGDGNAHKNEHQALLPEHVPNRPNHAQPRFRRLR</sequence>
<dbReference type="EMBL" id="OU503053">
    <property type="protein sequence ID" value="CAI9781101.1"/>
    <property type="molecule type" value="Genomic_DNA"/>
</dbReference>
<keyword evidence="3" id="KW-1185">Reference proteome</keyword>
<organism evidence="2 3">
    <name type="scientific">Fraxinus pennsylvanica</name>
    <dbReference type="NCBI Taxonomy" id="56036"/>
    <lineage>
        <taxon>Eukaryota</taxon>
        <taxon>Viridiplantae</taxon>
        <taxon>Streptophyta</taxon>
        <taxon>Embryophyta</taxon>
        <taxon>Tracheophyta</taxon>
        <taxon>Spermatophyta</taxon>
        <taxon>Magnoliopsida</taxon>
        <taxon>eudicotyledons</taxon>
        <taxon>Gunneridae</taxon>
        <taxon>Pentapetalae</taxon>
        <taxon>asterids</taxon>
        <taxon>lamiids</taxon>
        <taxon>Lamiales</taxon>
        <taxon>Oleaceae</taxon>
        <taxon>Oleeae</taxon>
        <taxon>Fraxinus</taxon>
    </lineage>
</organism>
<evidence type="ECO:0000313" key="2">
    <source>
        <dbReference type="EMBL" id="CAI9781101.1"/>
    </source>
</evidence>
<proteinExistence type="predicted"/>
<gene>
    <name evidence="2" type="ORF">FPE_LOCUS28531</name>
</gene>
<accession>A0AAD2A775</accession>
<dbReference type="Proteomes" id="UP000834106">
    <property type="component" value="Chromosome 18"/>
</dbReference>
<feature type="compositionally biased region" description="Polar residues" evidence="1">
    <location>
        <begin position="30"/>
        <end position="47"/>
    </location>
</feature>
<evidence type="ECO:0000313" key="3">
    <source>
        <dbReference type="Proteomes" id="UP000834106"/>
    </source>
</evidence>
<evidence type="ECO:0000256" key="1">
    <source>
        <dbReference type="SAM" id="MobiDB-lite"/>
    </source>
</evidence>
<feature type="region of interest" description="Disordered" evidence="1">
    <location>
        <begin position="30"/>
        <end position="56"/>
    </location>
</feature>
<protein>
    <submittedName>
        <fullName evidence="2">Uncharacterized protein</fullName>
    </submittedName>
</protein>
<feature type="region of interest" description="Disordered" evidence="1">
    <location>
        <begin position="85"/>
        <end position="132"/>
    </location>
</feature>
<dbReference type="AlphaFoldDB" id="A0AAD2A775"/>
<reference evidence="2" key="1">
    <citation type="submission" date="2023-05" db="EMBL/GenBank/DDBJ databases">
        <authorList>
            <person name="Huff M."/>
        </authorList>
    </citation>
    <scope>NUCLEOTIDE SEQUENCE</scope>
</reference>
<name>A0AAD2A775_9LAMI</name>